<organism evidence="7 8">
    <name type="scientific">Prymnesium parvum</name>
    <name type="common">Toxic golden alga</name>
    <dbReference type="NCBI Taxonomy" id="97485"/>
    <lineage>
        <taxon>Eukaryota</taxon>
        <taxon>Haptista</taxon>
        <taxon>Haptophyta</taxon>
        <taxon>Prymnesiophyceae</taxon>
        <taxon>Prymnesiales</taxon>
        <taxon>Prymnesiaceae</taxon>
        <taxon>Prymnesium</taxon>
    </lineage>
</organism>
<feature type="region of interest" description="Disordered" evidence="5">
    <location>
        <begin position="568"/>
        <end position="588"/>
    </location>
</feature>
<dbReference type="InterPro" id="IPR017850">
    <property type="entry name" value="Alkaline_phosphatase_core_sf"/>
</dbReference>
<evidence type="ECO:0000259" key="6">
    <source>
        <dbReference type="Pfam" id="PF00884"/>
    </source>
</evidence>
<dbReference type="AlphaFoldDB" id="A0AB34K9A4"/>
<dbReference type="SUPFAM" id="SSF53649">
    <property type="entry name" value="Alkaline phosphatase-like"/>
    <property type="match status" value="1"/>
</dbReference>
<name>A0AB34K9A4_PRYPA</name>
<evidence type="ECO:0000256" key="1">
    <source>
        <dbReference type="ARBA" id="ARBA00008779"/>
    </source>
</evidence>
<dbReference type="InterPro" id="IPR050738">
    <property type="entry name" value="Sulfatase"/>
</dbReference>
<dbReference type="GO" id="GO:0046872">
    <property type="term" value="F:metal ion binding"/>
    <property type="evidence" value="ECO:0007669"/>
    <property type="project" value="UniProtKB-KW"/>
</dbReference>
<feature type="compositionally biased region" description="Basic and acidic residues" evidence="5">
    <location>
        <begin position="1"/>
        <end position="10"/>
    </location>
</feature>
<feature type="compositionally biased region" description="Basic and acidic residues" evidence="5">
    <location>
        <begin position="571"/>
        <end position="582"/>
    </location>
</feature>
<dbReference type="Proteomes" id="UP001515480">
    <property type="component" value="Unassembled WGS sequence"/>
</dbReference>
<gene>
    <name evidence="7" type="ORF">AB1Y20_000660</name>
</gene>
<keyword evidence="8" id="KW-1185">Reference proteome</keyword>
<proteinExistence type="inferred from homology"/>
<sequence>MAARPAKPEEAAAASPHKRTSERHKSLSDAVDYFEPHPRSPWTFRLAVLGVLLGAMAITMEAHSLAHSLSRSVGAQAVRSGDRPLTESVRAPEPPPEAAQPPPSVQPPQSTQSPEEAPPSAATPDLMLAADATVLASRSSRMPPPAPAPPSPKPVFIPLDEDVPASLEVLAGQANERRRRAGKRGGSGLRGMGGTEWSNASEVDWSYEERGGNGSWSRSGWGNATYAGKQEGGKGQRRWRRRSGADRPTAEGVGGDAVGGGMDGTAGEISAYGDDGQGAKGRSGRMGGGENGKDGDGRPNLVLMLADDAAVSDIGVFDGTGAGRQKSTPNIDALGRRGVRFLNAHAASPLCTPSRFAILTGQRPACAAKATTLKSLATASALTSQPPLPSSVSYDSYPRPSRHRTLGHRLKEVGYATGMVGLWHLGSPEPVSSKKDLKRVLETEPAKYAHAAGGKVKKVVAAEYAALQEHVKKVGGFEFADRLYAAPLDSEAVILPSAMKVHNVEWVADGASRFIQSRAMARAPFFLYIGWTLPHGPDAEKSLMEGKMGYTPAGTWKPSPALAKVSQATRSEVRRKAKGKGEGDEEPISFQGHKNYATALQWLDRGVGTVMWALQHKGVMHETLVAFASDHGNVDKGHCYLQGTQTPLLMQWPDSIAGALTVRSAVSLLDVTSTFLDAAGLSMRQVAVNQNWTAPTDPSVDPPLHGASLLPLLRGATPGSVISSQLHEHIVCEVGLTRALMTAQHKYIFSPVPGGRKGSPPDYGASERHPGKKFFEQLYSINDDPSEVVELISAHALLAASPAELSTNATISSNALAAFRAVMQADLATIDKACGVA</sequence>
<dbReference type="PANTHER" id="PTHR42693">
    <property type="entry name" value="ARYLSULFATASE FAMILY MEMBER"/>
    <property type="match status" value="1"/>
</dbReference>
<feature type="region of interest" description="Disordered" evidence="5">
    <location>
        <begin position="137"/>
        <end position="157"/>
    </location>
</feature>
<dbReference type="PROSITE" id="PS00523">
    <property type="entry name" value="SULFATASE_1"/>
    <property type="match status" value="1"/>
</dbReference>
<feature type="compositionally biased region" description="Gly residues" evidence="5">
    <location>
        <begin position="252"/>
        <end position="264"/>
    </location>
</feature>
<keyword evidence="4" id="KW-0106">Calcium</keyword>
<feature type="region of interest" description="Disordered" evidence="5">
    <location>
        <begin position="1"/>
        <end position="26"/>
    </location>
</feature>
<keyword evidence="3" id="KW-0378">Hydrolase</keyword>
<dbReference type="EMBL" id="JBGBPQ010000001">
    <property type="protein sequence ID" value="KAL1529723.1"/>
    <property type="molecule type" value="Genomic_DNA"/>
</dbReference>
<feature type="compositionally biased region" description="Pro residues" evidence="5">
    <location>
        <begin position="142"/>
        <end position="155"/>
    </location>
</feature>
<dbReference type="InterPro" id="IPR024607">
    <property type="entry name" value="Sulfatase_CS"/>
</dbReference>
<feature type="compositionally biased region" description="Gly residues" evidence="5">
    <location>
        <begin position="275"/>
        <end position="290"/>
    </location>
</feature>
<dbReference type="GO" id="GO:0004065">
    <property type="term" value="F:arylsulfatase activity"/>
    <property type="evidence" value="ECO:0007669"/>
    <property type="project" value="TreeGrafter"/>
</dbReference>
<evidence type="ECO:0000256" key="5">
    <source>
        <dbReference type="SAM" id="MobiDB-lite"/>
    </source>
</evidence>
<evidence type="ECO:0000256" key="3">
    <source>
        <dbReference type="ARBA" id="ARBA00022801"/>
    </source>
</evidence>
<feature type="region of interest" description="Disordered" evidence="5">
    <location>
        <begin position="76"/>
        <end position="122"/>
    </location>
</feature>
<keyword evidence="2" id="KW-0479">Metal-binding</keyword>
<feature type="compositionally biased region" description="Gly residues" evidence="5">
    <location>
        <begin position="184"/>
        <end position="194"/>
    </location>
</feature>
<evidence type="ECO:0000256" key="4">
    <source>
        <dbReference type="ARBA" id="ARBA00022837"/>
    </source>
</evidence>
<evidence type="ECO:0000313" key="8">
    <source>
        <dbReference type="Proteomes" id="UP001515480"/>
    </source>
</evidence>
<feature type="domain" description="Sulfatase N-terminal" evidence="6">
    <location>
        <begin position="299"/>
        <end position="680"/>
    </location>
</feature>
<comment type="caution">
    <text evidence="7">The sequence shown here is derived from an EMBL/GenBank/DDBJ whole genome shotgun (WGS) entry which is preliminary data.</text>
</comment>
<comment type="similarity">
    <text evidence="1">Belongs to the sulfatase family.</text>
</comment>
<feature type="region of interest" description="Disordered" evidence="5">
    <location>
        <begin position="381"/>
        <end position="400"/>
    </location>
</feature>
<feature type="compositionally biased region" description="Pro residues" evidence="5">
    <location>
        <begin position="92"/>
        <end position="106"/>
    </location>
</feature>
<evidence type="ECO:0000256" key="2">
    <source>
        <dbReference type="ARBA" id="ARBA00022723"/>
    </source>
</evidence>
<evidence type="ECO:0000313" key="7">
    <source>
        <dbReference type="EMBL" id="KAL1529723.1"/>
    </source>
</evidence>
<dbReference type="Gene3D" id="3.40.720.10">
    <property type="entry name" value="Alkaline Phosphatase, subunit A"/>
    <property type="match status" value="1"/>
</dbReference>
<feature type="region of interest" description="Disordered" evidence="5">
    <location>
        <begin position="172"/>
        <end position="299"/>
    </location>
</feature>
<dbReference type="PANTHER" id="PTHR42693:SF33">
    <property type="entry name" value="ARYLSULFATASE"/>
    <property type="match status" value="1"/>
</dbReference>
<protein>
    <recommendedName>
        <fullName evidence="6">Sulfatase N-terminal domain-containing protein</fullName>
    </recommendedName>
</protein>
<dbReference type="InterPro" id="IPR000917">
    <property type="entry name" value="Sulfatase_N"/>
</dbReference>
<reference evidence="7 8" key="1">
    <citation type="journal article" date="2024" name="Science">
        <title>Giant polyketide synthase enzymes in the biosynthesis of giant marine polyether toxins.</title>
        <authorList>
            <person name="Fallon T.R."/>
            <person name="Shende V.V."/>
            <person name="Wierzbicki I.H."/>
            <person name="Pendleton A.L."/>
            <person name="Watervoot N.F."/>
            <person name="Auber R.P."/>
            <person name="Gonzalez D.J."/>
            <person name="Wisecaver J.H."/>
            <person name="Moore B.S."/>
        </authorList>
    </citation>
    <scope>NUCLEOTIDE SEQUENCE [LARGE SCALE GENOMIC DNA]</scope>
    <source>
        <strain evidence="7 8">12B1</strain>
    </source>
</reference>
<dbReference type="Pfam" id="PF00884">
    <property type="entry name" value="Sulfatase"/>
    <property type="match status" value="1"/>
</dbReference>
<feature type="compositionally biased region" description="Low complexity" evidence="5">
    <location>
        <begin position="107"/>
        <end position="122"/>
    </location>
</feature>
<accession>A0AB34K9A4</accession>